<name>N1R0N5_AEGTA</name>
<evidence type="ECO:0000256" key="1">
    <source>
        <dbReference type="SAM" id="MobiDB-lite"/>
    </source>
</evidence>
<dbReference type="EnsemblPlants" id="EMT15581">
    <property type="protein sequence ID" value="EMT15581"/>
    <property type="gene ID" value="F775_42566"/>
</dbReference>
<protein>
    <submittedName>
        <fullName evidence="2">Uncharacterized protein</fullName>
    </submittedName>
</protein>
<evidence type="ECO:0000313" key="2">
    <source>
        <dbReference type="EnsemblPlants" id="EMT15581"/>
    </source>
</evidence>
<feature type="region of interest" description="Disordered" evidence="1">
    <location>
        <begin position="1"/>
        <end position="31"/>
    </location>
</feature>
<feature type="compositionally biased region" description="Basic and acidic residues" evidence="1">
    <location>
        <begin position="21"/>
        <end position="31"/>
    </location>
</feature>
<accession>N1R0N5</accession>
<organism evidence="2">
    <name type="scientific">Aegilops tauschii</name>
    <name type="common">Tausch's goatgrass</name>
    <name type="synonym">Aegilops squarrosa</name>
    <dbReference type="NCBI Taxonomy" id="37682"/>
    <lineage>
        <taxon>Eukaryota</taxon>
        <taxon>Viridiplantae</taxon>
        <taxon>Streptophyta</taxon>
        <taxon>Embryophyta</taxon>
        <taxon>Tracheophyta</taxon>
        <taxon>Spermatophyta</taxon>
        <taxon>Magnoliopsida</taxon>
        <taxon>Liliopsida</taxon>
        <taxon>Poales</taxon>
        <taxon>Poaceae</taxon>
        <taxon>BOP clade</taxon>
        <taxon>Pooideae</taxon>
        <taxon>Triticodae</taxon>
        <taxon>Triticeae</taxon>
        <taxon>Triticinae</taxon>
        <taxon>Aegilops</taxon>
    </lineage>
</organism>
<dbReference type="AlphaFoldDB" id="N1R0N5"/>
<sequence length="97" mass="9877">MGEVNSPAAEEALETGVADAEEVHAEASERGGRRGRLALGFLGAGVLGRRLVRSPRGSAAFRLRLLAAAAGGVVVLVVEDSIAFARDWVGFGGGVCS</sequence>
<proteinExistence type="predicted"/>
<reference evidence="2" key="1">
    <citation type="submission" date="2015-06" db="UniProtKB">
        <authorList>
            <consortium name="EnsemblPlants"/>
        </authorList>
    </citation>
    <scope>IDENTIFICATION</scope>
</reference>